<proteinExistence type="predicted"/>
<evidence type="ECO:0000313" key="1">
    <source>
        <dbReference type="Proteomes" id="UP000050791"/>
    </source>
</evidence>
<sequence>MSDQKPIESTLISSLQRLPMAVKLVKSTEKLPSQVSGSISENNNPDHTNLIQSNEITNRNDDNDVLTVKVLKKAGEILGLELELESGDERGIKLAHITPGSPVDRLKYWNKYKSMNYIQTDSDYSKLSDTSCINGDHLRIPTAGDRILSVSDYSFQNMSAFTALRLLRKLISYSGFIKIKFIPSEYFGTNQLKYNNQCRMFPSEPNLAIN</sequence>
<dbReference type="InterPro" id="IPR036034">
    <property type="entry name" value="PDZ_sf"/>
</dbReference>
<accession>A0AA85AW79</accession>
<organism evidence="1 2">
    <name type="scientific">Schistosoma mattheei</name>
    <dbReference type="NCBI Taxonomy" id="31246"/>
    <lineage>
        <taxon>Eukaryota</taxon>
        <taxon>Metazoa</taxon>
        <taxon>Spiralia</taxon>
        <taxon>Lophotrochozoa</taxon>
        <taxon>Platyhelminthes</taxon>
        <taxon>Trematoda</taxon>
        <taxon>Digenea</taxon>
        <taxon>Strigeidida</taxon>
        <taxon>Schistosomatoidea</taxon>
        <taxon>Schistosomatidae</taxon>
        <taxon>Schistosoma</taxon>
    </lineage>
</organism>
<dbReference type="Gene3D" id="2.30.42.10">
    <property type="match status" value="1"/>
</dbReference>
<dbReference type="SUPFAM" id="SSF50156">
    <property type="entry name" value="PDZ domain-like"/>
    <property type="match status" value="1"/>
</dbReference>
<evidence type="ECO:0000313" key="2">
    <source>
        <dbReference type="WBParaSite" id="SMTH1_13590.1"/>
    </source>
</evidence>
<dbReference type="WBParaSite" id="SMTH1_13590.1">
    <property type="protein sequence ID" value="SMTH1_13590.1"/>
    <property type="gene ID" value="SMTH1_13590"/>
</dbReference>
<dbReference type="AlphaFoldDB" id="A0AA85AW79"/>
<dbReference type="Proteomes" id="UP000050791">
    <property type="component" value="Unassembled WGS sequence"/>
</dbReference>
<protein>
    <submittedName>
        <fullName evidence="2">Uncharacterized protein</fullName>
    </submittedName>
</protein>
<name>A0AA85AW79_9TREM</name>
<reference evidence="2" key="1">
    <citation type="submission" date="2023-11" db="UniProtKB">
        <authorList>
            <consortium name="WormBaseParasite"/>
        </authorList>
    </citation>
    <scope>IDENTIFICATION</scope>
</reference>